<keyword evidence="1 9" id="KW-0820">tRNA-binding</keyword>
<evidence type="ECO:0000256" key="2">
    <source>
        <dbReference type="ARBA" id="ARBA00022603"/>
    </source>
</evidence>
<comment type="caution">
    <text evidence="10">The sequence shown here is derived from an EMBL/GenBank/DDBJ whole genome shotgun (WGS) entry which is preliminary data.</text>
</comment>
<keyword evidence="5 9" id="KW-0819">tRNA processing</keyword>
<dbReference type="Pfam" id="PF02005">
    <property type="entry name" value="TRM"/>
    <property type="match status" value="1"/>
</dbReference>
<dbReference type="PANTHER" id="PTHR10631:SF3">
    <property type="entry name" value="TRNA (GUANINE(26)-N(2))-DIMETHYLTRANSFERASE"/>
    <property type="match status" value="1"/>
</dbReference>
<dbReference type="PANTHER" id="PTHR10631">
    <property type="entry name" value="N 2 ,N 2 -DIMETHYLGUANOSINE TRNA METHYLTRANSFERASE"/>
    <property type="match status" value="1"/>
</dbReference>
<dbReference type="Proteomes" id="UP000814243">
    <property type="component" value="Unassembled WGS sequence"/>
</dbReference>
<comment type="catalytic activity">
    <reaction evidence="8">
        <text>guanosine(26) in tRNA + 2 S-adenosyl-L-methionine = N(2)-dimethylguanosine(26) in tRNA + 2 S-adenosyl-L-homocysteine + 2 H(+)</text>
        <dbReference type="Rhea" id="RHEA:43140"/>
        <dbReference type="Rhea" id="RHEA-COMP:10359"/>
        <dbReference type="Rhea" id="RHEA-COMP:10360"/>
        <dbReference type="ChEBI" id="CHEBI:15378"/>
        <dbReference type="ChEBI" id="CHEBI:57856"/>
        <dbReference type="ChEBI" id="CHEBI:59789"/>
        <dbReference type="ChEBI" id="CHEBI:74269"/>
        <dbReference type="ChEBI" id="CHEBI:74513"/>
        <dbReference type="EC" id="2.1.1.216"/>
    </reaction>
</comment>
<dbReference type="SUPFAM" id="SSF53335">
    <property type="entry name" value="S-adenosyl-L-methionine-dependent methyltransferases"/>
    <property type="match status" value="1"/>
</dbReference>
<evidence type="ECO:0000256" key="3">
    <source>
        <dbReference type="ARBA" id="ARBA00022679"/>
    </source>
</evidence>
<keyword evidence="4 9" id="KW-0949">S-adenosyl-L-methionine</keyword>
<evidence type="ECO:0000256" key="4">
    <source>
        <dbReference type="ARBA" id="ARBA00022691"/>
    </source>
</evidence>
<proteinExistence type="inferred from homology"/>
<reference evidence="10" key="1">
    <citation type="journal article" date="2021" name="G3 (Bethesda)">
        <title>Genome and transcriptome analysis of the beet armyworm Spodoptera exigua reveals targets for pest control. .</title>
        <authorList>
            <person name="Simon S."/>
            <person name="Breeschoten T."/>
            <person name="Jansen H.J."/>
            <person name="Dirks R.P."/>
            <person name="Schranz M.E."/>
            <person name="Ros V.I.D."/>
        </authorList>
    </citation>
    <scope>NUCLEOTIDE SEQUENCE</scope>
    <source>
        <strain evidence="10">TB_SE_WUR_2020</strain>
    </source>
</reference>
<sequence>MNVARYCRVATTLIQRIMKMDASTATKSIKEGKAEICLTTEKVFYNPVQEFNRDLSIAVLTIFTNEYKAEQLAKAEKRGKNKTQNTTEGIAETQTNNEVDISILEALSATGLRSIRYAKEVPNVTKIVANDLSKQAVETIQANIVHNQVENLIETSHDDACNRLRPLWLSVSVLGLCSPKCSGWWTLVNNCYGHGSVGWECS</sequence>
<evidence type="ECO:0000313" key="10">
    <source>
        <dbReference type="EMBL" id="KAH9634627.1"/>
    </source>
</evidence>
<gene>
    <name evidence="10" type="ORF">HF086_009279</name>
</gene>
<evidence type="ECO:0000313" key="11">
    <source>
        <dbReference type="Proteomes" id="UP000814243"/>
    </source>
</evidence>
<dbReference type="GO" id="GO:0000049">
    <property type="term" value="F:tRNA binding"/>
    <property type="evidence" value="ECO:0007669"/>
    <property type="project" value="UniProtKB-UniRule"/>
</dbReference>
<protein>
    <recommendedName>
        <fullName evidence="7">tRNA (guanine(26)-N(2))-dimethyltransferase</fullName>
        <ecNumber evidence="7">2.1.1.216</ecNumber>
    </recommendedName>
</protein>
<dbReference type="GO" id="GO:0160104">
    <property type="term" value="F:tRNA (guanine(26)-N2)-dimethyltransferase activity"/>
    <property type="evidence" value="ECO:0007669"/>
    <property type="project" value="UniProtKB-EC"/>
</dbReference>
<dbReference type="PROSITE" id="PS51626">
    <property type="entry name" value="SAM_MT_TRM1"/>
    <property type="match status" value="1"/>
</dbReference>
<evidence type="ECO:0000256" key="1">
    <source>
        <dbReference type="ARBA" id="ARBA00022555"/>
    </source>
</evidence>
<dbReference type="GO" id="GO:0002940">
    <property type="term" value="P:tRNA N2-guanine methylation"/>
    <property type="evidence" value="ECO:0007669"/>
    <property type="project" value="TreeGrafter"/>
</dbReference>
<dbReference type="AlphaFoldDB" id="A0A922ME12"/>
<evidence type="ECO:0000256" key="9">
    <source>
        <dbReference type="PROSITE-ProRule" id="PRU00958"/>
    </source>
</evidence>
<evidence type="ECO:0000256" key="8">
    <source>
        <dbReference type="ARBA" id="ARBA00051897"/>
    </source>
</evidence>
<evidence type="ECO:0000256" key="6">
    <source>
        <dbReference type="ARBA" id="ARBA00022884"/>
    </source>
</evidence>
<dbReference type="InterPro" id="IPR002905">
    <property type="entry name" value="Trm1"/>
</dbReference>
<dbReference type="EMBL" id="JACEFF010000602">
    <property type="protein sequence ID" value="KAH9634627.1"/>
    <property type="molecule type" value="Genomic_DNA"/>
</dbReference>
<name>A0A922ME12_SPOEX</name>
<keyword evidence="2 9" id="KW-0489">Methyltransferase</keyword>
<dbReference type="Gene3D" id="3.40.50.150">
    <property type="entry name" value="Vaccinia Virus protein VP39"/>
    <property type="match status" value="1"/>
</dbReference>
<comment type="similarity">
    <text evidence="9">Belongs to the class I-like SAM-binding methyltransferase superfamily. Trm1 family.</text>
</comment>
<dbReference type="InterPro" id="IPR029063">
    <property type="entry name" value="SAM-dependent_MTases_sf"/>
</dbReference>
<evidence type="ECO:0000256" key="5">
    <source>
        <dbReference type="ARBA" id="ARBA00022694"/>
    </source>
</evidence>
<dbReference type="GO" id="GO:0005634">
    <property type="term" value="C:nucleus"/>
    <property type="evidence" value="ECO:0007669"/>
    <property type="project" value="TreeGrafter"/>
</dbReference>
<dbReference type="EC" id="2.1.1.216" evidence="7"/>
<keyword evidence="3 9" id="KW-0808">Transferase</keyword>
<accession>A0A922ME12</accession>
<organism evidence="10 11">
    <name type="scientific">Spodoptera exigua</name>
    <name type="common">Beet armyworm</name>
    <name type="synonym">Noctua fulgens</name>
    <dbReference type="NCBI Taxonomy" id="7107"/>
    <lineage>
        <taxon>Eukaryota</taxon>
        <taxon>Metazoa</taxon>
        <taxon>Ecdysozoa</taxon>
        <taxon>Arthropoda</taxon>
        <taxon>Hexapoda</taxon>
        <taxon>Insecta</taxon>
        <taxon>Pterygota</taxon>
        <taxon>Neoptera</taxon>
        <taxon>Endopterygota</taxon>
        <taxon>Lepidoptera</taxon>
        <taxon>Glossata</taxon>
        <taxon>Ditrysia</taxon>
        <taxon>Noctuoidea</taxon>
        <taxon>Noctuidae</taxon>
        <taxon>Amphipyrinae</taxon>
        <taxon>Spodoptera</taxon>
    </lineage>
</organism>
<evidence type="ECO:0000256" key="7">
    <source>
        <dbReference type="ARBA" id="ARBA00039099"/>
    </source>
</evidence>
<keyword evidence="6 9" id="KW-0694">RNA-binding</keyword>